<dbReference type="PANTHER" id="PTHR24198">
    <property type="entry name" value="ANKYRIN REPEAT AND PROTEIN KINASE DOMAIN-CONTAINING PROTEIN"/>
    <property type="match status" value="1"/>
</dbReference>
<evidence type="ECO:0000256" key="4">
    <source>
        <dbReference type="SAM" id="MobiDB-lite"/>
    </source>
</evidence>
<evidence type="ECO:0000313" key="6">
    <source>
        <dbReference type="EMBL" id="KAF7513336.1"/>
    </source>
</evidence>
<dbReference type="Proteomes" id="UP000606974">
    <property type="component" value="Unassembled WGS sequence"/>
</dbReference>
<keyword evidence="7" id="KW-1185">Reference proteome</keyword>
<evidence type="ECO:0000313" key="7">
    <source>
        <dbReference type="Proteomes" id="UP000606974"/>
    </source>
</evidence>
<dbReference type="OrthoDB" id="20872at2759"/>
<dbReference type="Gene3D" id="1.25.40.20">
    <property type="entry name" value="Ankyrin repeat-containing domain"/>
    <property type="match status" value="3"/>
</dbReference>
<comment type="caution">
    <text evidence="6">The sequence shown here is derived from an EMBL/GenBank/DDBJ whole genome shotgun (WGS) entry which is preliminary data.</text>
</comment>
<dbReference type="InterPro" id="IPR002110">
    <property type="entry name" value="Ankyrin_rpt"/>
</dbReference>
<accession>A0A8H7AUN2</accession>
<dbReference type="PANTHER" id="PTHR24198:SF165">
    <property type="entry name" value="ANKYRIN REPEAT-CONTAINING PROTEIN-RELATED"/>
    <property type="match status" value="1"/>
</dbReference>
<organism evidence="6 7">
    <name type="scientific">Endocarpon pusillum</name>
    <dbReference type="NCBI Taxonomy" id="364733"/>
    <lineage>
        <taxon>Eukaryota</taxon>
        <taxon>Fungi</taxon>
        <taxon>Dikarya</taxon>
        <taxon>Ascomycota</taxon>
        <taxon>Pezizomycotina</taxon>
        <taxon>Eurotiomycetes</taxon>
        <taxon>Chaetothyriomycetidae</taxon>
        <taxon>Verrucariales</taxon>
        <taxon>Verrucariaceae</taxon>
        <taxon>Endocarpon</taxon>
    </lineage>
</organism>
<keyword evidence="1" id="KW-0677">Repeat</keyword>
<dbReference type="AlphaFoldDB" id="A0A8H7AUN2"/>
<dbReference type="SMART" id="SM00248">
    <property type="entry name" value="ANK"/>
    <property type="match status" value="7"/>
</dbReference>
<feature type="domain" description="GPI inositol-deacylase winged helix" evidence="5">
    <location>
        <begin position="154"/>
        <end position="248"/>
    </location>
</feature>
<dbReference type="Pfam" id="PF22939">
    <property type="entry name" value="WHD_GPIID"/>
    <property type="match status" value="1"/>
</dbReference>
<evidence type="ECO:0000256" key="1">
    <source>
        <dbReference type="ARBA" id="ARBA00022737"/>
    </source>
</evidence>
<dbReference type="PROSITE" id="PS50088">
    <property type="entry name" value="ANK_REPEAT"/>
    <property type="match status" value="3"/>
</dbReference>
<dbReference type="Pfam" id="PF13606">
    <property type="entry name" value="Ank_3"/>
    <property type="match status" value="1"/>
</dbReference>
<evidence type="ECO:0000259" key="5">
    <source>
        <dbReference type="Pfam" id="PF22939"/>
    </source>
</evidence>
<feature type="region of interest" description="Disordered" evidence="4">
    <location>
        <begin position="462"/>
        <end position="481"/>
    </location>
</feature>
<feature type="region of interest" description="Disordered" evidence="4">
    <location>
        <begin position="15"/>
        <end position="42"/>
    </location>
</feature>
<dbReference type="SUPFAM" id="SSF48403">
    <property type="entry name" value="Ankyrin repeat"/>
    <property type="match status" value="1"/>
</dbReference>
<feature type="repeat" description="ANK" evidence="3">
    <location>
        <begin position="550"/>
        <end position="583"/>
    </location>
</feature>
<feature type="repeat" description="ANK" evidence="3">
    <location>
        <begin position="482"/>
        <end position="515"/>
    </location>
</feature>
<evidence type="ECO:0000256" key="3">
    <source>
        <dbReference type="PROSITE-ProRule" id="PRU00023"/>
    </source>
</evidence>
<evidence type="ECO:0000256" key="2">
    <source>
        <dbReference type="ARBA" id="ARBA00023043"/>
    </source>
</evidence>
<dbReference type="Pfam" id="PF12796">
    <property type="entry name" value="Ank_2"/>
    <property type="match status" value="2"/>
</dbReference>
<dbReference type="EMBL" id="JAACFV010000006">
    <property type="protein sequence ID" value="KAF7513336.1"/>
    <property type="molecule type" value="Genomic_DNA"/>
</dbReference>
<dbReference type="InterPro" id="IPR054471">
    <property type="entry name" value="GPIID_WHD"/>
</dbReference>
<feature type="repeat" description="ANK" evidence="3">
    <location>
        <begin position="516"/>
        <end position="549"/>
    </location>
</feature>
<gene>
    <name evidence="6" type="ORF">GJ744_009757</name>
</gene>
<proteinExistence type="predicted"/>
<protein>
    <recommendedName>
        <fullName evidence="5">GPI inositol-deacylase winged helix domain-containing protein</fullName>
    </recommendedName>
</protein>
<dbReference type="InterPro" id="IPR036770">
    <property type="entry name" value="Ankyrin_rpt-contain_sf"/>
</dbReference>
<name>A0A8H7AUN2_9EURO</name>
<reference evidence="6" key="1">
    <citation type="submission" date="2020-02" db="EMBL/GenBank/DDBJ databases">
        <authorList>
            <person name="Palmer J.M."/>
        </authorList>
    </citation>
    <scope>NUCLEOTIDE SEQUENCE</scope>
    <source>
        <strain evidence="6">EPUS1.4</strain>
        <tissue evidence="6">Thallus</tissue>
    </source>
</reference>
<dbReference type="Pfam" id="PF00023">
    <property type="entry name" value="Ank"/>
    <property type="match status" value="1"/>
</dbReference>
<sequence>MTLVSKIKKCLSRRCKKKPGGRLNENDNSTSLHQPPVAAQRTASDTVAVRPSQDIDPWLRAYEIFQTRQPELIRDRSYPDLETFFEKFSGITAYRHLDGDSDANSSEISKEIKLVIDLWLYLTFDAIEQSGSRKASEVEKVLAELASTVSEKYEKILDRSKNKAQTEILLQIVLAAAQPLTVEEANIALTLALQNEQFASHTALQSELWPKENFPSTVKDLCGLFINIHDAKLSFIHQTAREFLLDSKHQGFWKGRFNMPDSHNNVSHGRYPFLKYAAVHWHWHFSRHFGETGTGSEKEISGLALNLCDTRSKPYQVWVPIYSFSTGWVYPKSASSLIVAAYLGLEAIVKQLLNTNKVDIDSKDAANRTPLSWAARNGHNTIFEQLLSTNKVDVDSKDAANRTPLLWAARNGHNTVVEQLLNTNKVDVDFKDTYNRTPLLWAARNGHNIIVEQLLNTNKVDVDSKDTDNQTPLSYVDSKDTKNRTPLSWAAENGHRTVVEQLLNTNKVDVDSKDTKNRTPLSWAAENGHRTVFEQLLNTNKVDINSKDTKNQTPLSRAAENGHNTVVEQLLNTNKVDVDSKDTHNWTSL</sequence>
<keyword evidence="2 3" id="KW-0040">ANK repeat</keyword>